<dbReference type="EMBL" id="CVRI01000044">
    <property type="protein sequence ID" value="CRK96832.1"/>
    <property type="molecule type" value="Genomic_DNA"/>
</dbReference>
<reference evidence="1 2" key="1">
    <citation type="submission" date="2015-04" db="EMBL/GenBank/DDBJ databases">
        <authorList>
            <person name="Syromyatnikov M.Y."/>
            <person name="Popov V.N."/>
        </authorList>
    </citation>
    <scope>NUCLEOTIDE SEQUENCE [LARGE SCALE GENOMIC DNA]</scope>
</reference>
<evidence type="ECO:0000313" key="2">
    <source>
        <dbReference type="Proteomes" id="UP000183832"/>
    </source>
</evidence>
<dbReference type="Proteomes" id="UP000183832">
    <property type="component" value="Unassembled WGS sequence"/>
</dbReference>
<organism evidence="1 2">
    <name type="scientific">Clunio marinus</name>
    <dbReference type="NCBI Taxonomy" id="568069"/>
    <lineage>
        <taxon>Eukaryota</taxon>
        <taxon>Metazoa</taxon>
        <taxon>Ecdysozoa</taxon>
        <taxon>Arthropoda</taxon>
        <taxon>Hexapoda</taxon>
        <taxon>Insecta</taxon>
        <taxon>Pterygota</taxon>
        <taxon>Neoptera</taxon>
        <taxon>Endopterygota</taxon>
        <taxon>Diptera</taxon>
        <taxon>Nematocera</taxon>
        <taxon>Chironomoidea</taxon>
        <taxon>Chironomidae</taxon>
        <taxon>Clunio</taxon>
    </lineage>
</organism>
<keyword evidence="2" id="KW-1185">Reference proteome</keyword>
<accession>A0A1J1I998</accession>
<protein>
    <submittedName>
        <fullName evidence="1">CLUMA_CG010116, isoform A</fullName>
    </submittedName>
</protein>
<name>A0A1J1I998_9DIPT</name>
<gene>
    <name evidence="1" type="ORF">CLUMA_CG010116</name>
</gene>
<dbReference type="AlphaFoldDB" id="A0A1J1I998"/>
<sequence>MQSSNKGNKTCLAHVISIITRATLLISYDSHAMMEQRQIMIMRTKSNIKMKLSRFAVVSYGHVISSITSSDKHLFMLRENECLSYHARNV</sequence>
<proteinExistence type="predicted"/>
<evidence type="ECO:0000313" key="1">
    <source>
        <dbReference type="EMBL" id="CRK96832.1"/>
    </source>
</evidence>